<name>A0ABR1W994_9PEZI</name>
<evidence type="ECO:0000313" key="2">
    <source>
        <dbReference type="EMBL" id="KAK8080069.1"/>
    </source>
</evidence>
<feature type="domain" description="ATPase AAA-type core" evidence="1">
    <location>
        <begin position="65"/>
        <end position="185"/>
    </location>
</feature>
<dbReference type="Gene3D" id="3.40.50.300">
    <property type="entry name" value="P-loop containing nucleotide triphosphate hydrolases"/>
    <property type="match status" value="1"/>
</dbReference>
<dbReference type="SUPFAM" id="SSF52540">
    <property type="entry name" value="P-loop containing nucleoside triphosphate hydrolases"/>
    <property type="match status" value="1"/>
</dbReference>
<protein>
    <recommendedName>
        <fullName evidence="1">ATPase AAA-type core domain-containing protein</fullName>
    </recommendedName>
</protein>
<reference evidence="2 3" key="1">
    <citation type="submission" date="2023-01" db="EMBL/GenBank/DDBJ databases">
        <title>Analysis of 21 Apiospora genomes using comparative genomics revels a genus with tremendous synthesis potential of carbohydrate active enzymes and secondary metabolites.</title>
        <authorList>
            <person name="Sorensen T."/>
        </authorList>
    </citation>
    <scope>NUCLEOTIDE SEQUENCE [LARGE SCALE GENOMIC DNA]</scope>
    <source>
        <strain evidence="2 3">CBS 114990</strain>
    </source>
</reference>
<evidence type="ECO:0000259" key="1">
    <source>
        <dbReference type="Pfam" id="PF00004"/>
    </source>
</evidence>
<dbReference type="Pfam" id="PF00004">
    <property type="entry name" value="AAA"/>
    <property type="match status" value="1"/>
</dbReference>
<dbReference type="PANTHER" id="PTHR46411">
    <property type="entry name" value="FAMILY ATPASE, PUTATIVE-RELATED"/>
    <property type="match status" value="1"/>
</dbReference>
<dbReference type="RefSeq" id="XP_066667544.1">
    <property type="nucleotide sequence ID" value="XM_066812202.1"/>
</dbReference>
<comment type="caution">
    <text evidence="2">The sequence shown here is derived from an EMBL/GenBank/DDBJ whole genome shotgun (WGS) entry which is preliminary data.</text>
</comment>
<dbReference type="GeneID" id="92045262"/>
<dbReference type="InterPro" id="IPR027417">
    <property type="entry name" value="P-loop_NTPase"/>
</dbReference>
<dbReference type="PANTHER" id="PTHR46411:SF3">
    <property type="entry name" value="AAA+ ATPASE DOMAIN-CONTAINING PROTEIN"/>
    <property type="match status" value="1"/>
</dbReference>
<proteinExistence type="predicted"/>
<keyword evidence="3" id="KW-1185">Reference proteome</keyword>
<dbReference type="EMBL" id="JAQQWN010000006">
    <property type="protein sequence ID" value="KAK8080069.1"/>
    <property type="molecule type" value="Genomic_DNA"/>
</dbReference>
<gene>
    <name evidence="2" type="ORF">PG997_007887</name>
</gene>
<dbReference type="Proteomes" id="UP001433268">
    <property type="component" value="Unassembled WGS sequence"/>
</dbReference>
<organism evidence="2 3">
    <name type="scientific">Apiospora hydei</name>
    <dbReference type="NCBI Taxonomy" id="1337664"/>
    <lineage>
        <taxon>Eukaryota</taxon>
        <taxon>Fungi</taxon>
        <taxon>Dikarya</taxon>
        <taxon>Ascomycota</taxon>
        <taxon>Pezizomycotina</taxon>
        <taxon>Sordariomycetes</taxon>
        <taxon>Xylariomycetidae</taxon>
        <taxon>Amphisphaeriales</taxon>
        <taxon>Apiosporaceae</taxon>
        <taxon>Apiospora</taxon>
    </lineage>
</organism>
<accession>A0ABR1W994</accession>
<dbReference type="InterPro" id="IPR003959">
    <property type="entry name" value="ATPase_AAA_core"/>
</dbReference>
<evidence type="ECO:0000313" key="3">
    <source>
        <dbReference type="Proteomes" id="UP001433268"/>
    </source>
</evidence>
<sequence length="281" mass="32741">MFPLAPPTVFAFDLRAHKWRQIYIDPIQMIAWNTSAVKGLMRDIEEEEILRSICRPSTRRSSTVVLFHGPPGNGKTVAAEAVAEFAKRPLFSIAPHELGSTVKDFQDFINPTLILTRSWDCVLLLEQFDIYLESRATNDVTRDWIVAEFKRLRDNFQGIITLTTSRIDMFDAAFKSRLDIIFHFPKLDMRKRQMLCKRFFDRMDKPPRDCDNIIRGISEYQFNGRQIRSLIENARLLAIFRNQPLEQKHVEAIINRMIEPDRDLADARIDSEKEPKKKTVG</sequence>